<sequence>MDVLDKHQRFRDEFEDDCVLISRYMTPFLHLNIRPSVDCRWSDDLIFCKHWIRLQLYRGIEIHDGNGCLTILCTGLELTTPSRLEVR</sequence>
<dbReference type="AlphaFoldDB" id="A0AAD5QDQ1"/>
<gene>
    <name evidence="1" type="ORF">KIN20_002705</name>
</gene>
<name>A0AAD5QDQ1_PARTN</name>
<comment type="caution">
    <text evidence="1">The sequence shown here is derived from an EMBL/GenBank/DDBJ whole genome shotgun (WGS) entry which is preliminary data.</text>
</comment>
<evidence type="ECO:0000313" key="1">
    <source>
        <dbReference type="EMBL" id="KAJ1347607.1"/>
    </source>
</evidence>
<dbReference type="Proteomes" id="UP001196413">
    <property type="component" value="Unassembled WGS sequence"/>
</dbReference>
<reference evidence="1" key="1">
    <citation type="submission" date="2021-06" db="EMBL/GenBank/DDBJ databases">
        <title>Parelaphostrongylus tenuis whole genome reference sequence.</title>
        <authorList>
            <person name="Garwood T.J."/>
            <person name="Larsen P.A."/>
            <person name="Fountain-Jones N.M."/>
            <person name="Garbe J.R."/>
            <person name="Macchietto M.G."/>
            <person name="Kania S.A."/>
            <person name="Gerhold R.W."/>
            <person name="Richards J.E."/>
            <person name="Wolf T.M."/>
        </authorList>
    </citation>
    <scope>NUCLEOTIDE SEQUENCE</scope>
    <source>
        <strain evidence="1">MNPRO001-30</strain>
        <tissue evidence="1">Meninges</tissue>
    </source>
</reference>
<accession>A0AAD5QDQ1</accession>
<dbReference type="EMBL" id="JAHQIW010000354">
    <property type="protein sequence ID" value="KAJ1347607.1"/>
    <property type="molecule type" value="Genomic_DNA"/>
</dbReference>
<protein>
    <submittedName>
        <fullName evidence="1">Uncharacterized protein</fullName>
    </submittedName>
</protein>
<proteinExistence type="predicted"/>
<organism evidence="1 2">
    <name type="scientific">Parelaphostrongylus tenuis</name>
    <name type="common">Meningeal worm</name>
    <dbReference type="NCBI Taxonomy" id="148309"/>
    <lineage>
        <taxon>Eukaryota</taxon>
        <taxon>Metazoa</taxon>
        <taxon>Ecdysozoa</taxon>
        <taxon>Nematoda</taxon>
        <taxon>Chromadorea</taxon>
        <taxon>Rhabditida</taxon>
        <taxon>Rhabditina</taxon>
        <taxon>Rhabditomorpha</taxon>
        <taxon>Strongyloidea</taxon>
        <taxon>Metastrongylidae</taxon>
        <taxon>Parelaphostrongylus</taxon>
    </lineage>
</organism>
<evidence type="ECO:0000313" key="2">
    <source>
        <dbReference type="Proteomes" id="UP001196413"/>
    </source>
</evidence>
<keyword evidence="2" id="KW-1185">Reference proteome</keyword>